<evidence type="ECO:0000256" key="6">
    <source>
        <dbReference type="ARBA" id="ARBA00022729"/>
    </source>
</evidence>
<evidence type="ECO:0000256" key="10">
    <source>
        <dbReference type="ARBA" id="ARBA00023170"/>
    </source>
</evidence>
<proteinExistence type="inferred from homology"/>
<comment type="caution">
    <text evidence="12">The sequence shown here is derived from an EMBL/GenBank/DDBJ whole genome shotgun (WGS) entry which is preliminary data.</text>
</comment>
<dbReference type="PANTHER" id="PTHR48061">
    <property type="entry name" value="LEUCINE-RICH REPEAT RECEPTOR PROTEIN KINASE EMS1-LIKE-RELATED"/>
    <property type="match status" value="1"/>
</dbReference>
<evidence type="ECO:0000313" key="12">
    <source>
        <dbReference type="EMBL" id="GKV49166.1"/>
    </source>
</evidence>
<keyword evidence="3" id="KW-1003">Cell membrane</keyword>
<evidence type="ECO:0000256" key="11">
    <source>
        <dbReference type="ARBA" id="ARBA00023180"/>
    </source>
</evidence>
<keyword evidence="4" id="KW-0433">Leucine-rich repeat</keyword>
<evidence type="ECO:0000256" key="2">
    <source>
        <dbReference type="ARBA" id="ARBA00009592"/>
    </source>
</evidence>
<dbReference type="SUPFAM" id="SSF52058">
    <property type="entry name" value="L domain-like"/>
    <property type="match status" value="1"/>
</dbReference>
<dbReference type="PANTHER" id="PTHR48061:SF46">
    <property type="entry name" value="LEUCINE-RICH REPEAT-CONTAINING N-TERMINAL PLANT-TYPE DOMAIN-CONTAINING PROTEIN"/>
    <property type="match status" value="1"/>
</dbReference>
<keyword evidence="7" id="KW-0677">Repeat</keyword>
<dbReference type="FunFam" id="3.80.10.10:FF:000095">
    <property type="entry name" value="LRR receptor-like serine/threonine-protein kinase GSO1"/>
    <property type="match status" value="2"/>
</dbReference>
<comment type="subcellular location">
    <subcellularLocation>
        <location evidence="1">Cell membrane</location>
        <topology evidence="1">Single-pass type I membrane protein</topology>
    </subcellularLocation>
</comment>
<dbReference type="Proteomes" id="UP001054252">
    <property type="component" value="Unassembled WGS sequence"/>
</dbReference>
<dbReference type="InterPro" id="IPR032675">
    <property type="entry name" value="LRR_dom_sf"/>
</dbReference>
<dbReference type="AlphaFoldDB" id="A0AAV5MK59"/>
<keyword evidence="11" id="KW-0325">Glycoprotein</keyword>
<dbReference type="FunFam" id="3.80.10.10:FF:000111">
    <property type="entry name" value="LRR receptor-like serine/threonine-protein kinase ERECTA"/>
    <property type="match status" value="1"/>
</dbReference>
<dbReference type="InterPro" id="IPR003591">
    <property type="entry name" value="Leu-rich_rpt_typical-subtyp"/>
</dbReference>
<keyword evidence="5" id="KW-0812">Transmembrane</keyword>
<organism evidence="12 13">
    <name type="scientific">Rubroshorea leprosula</name>
    <dbReference type="NCBI Taxonomy" id="152421"/>
    <lineage>
        <taxon>Eukaryota</taxon>
        <taxon>Viridiplantae</taxon>
        <taxon>Streptophyta</taxon>
        <taxon>Embryophyta</taxon>
        <taxon>Tracheophyta</taxon>
        <taxon>Spermatophyta</taxon>
        <taxon>Magnoliopsida</taxon>
        <taxon>eudicotyledons</taxon>
        <taxon>Gunneridae</taxon>
        <taxon>Pentapetalae</taxon>
        <taxon>rosids</taxon>
        <taxon>malvids</taxon>
        <taxon>Malvales</taxon>
        <taxon>Dipterocarpaceae</taxon>
        <taxon>Rubroshorea</taxon>
    </lineage>
</organism>
<evidence type="ECO:0000256" key="1">
    <source>
        <dbReference type="ARBA" id="ARBA00004251"/>
    </source>
</evidence>
<dbReference type="PROSITE" id="PS51450">
    <property type="entry name" value="LRR"/>
    <property type="match status" value="3"/>
</dbReference>
<protein>
    <recommendedName>
        <fullName evidence="14">Receptor-like protein 12</fullName>
    </recommendedName>
</protein>
<evidence type="ECO:0000256" key="9">
    <source>
        <dbReference type="ARBA" id="ARBA00023136"/>
    </source>
</evidence>
<dbReference type="SUPFAM" id="SSF52047">
    <property type="entry name" value="RNI-like"/>
    <property type="match status" value="1"/>
</dbReference>
<evidence type="ECO:0000256" key="4">
    <source>
        <dbReference type="ARBA" id="ARBA00022614"/>
    </source>
</evidence>
<keyword evidence="9" id="KW-0472">Membrane</keyword>
<dbReference type="SMART" id="SM00365">
    <property type="entry name" value="LRR_SD22"/>
    <property type="match status" value="4"/>
</dbReference>
<dbReference type="SMART" id="SM00369">
    <property type="entry name" value="LRR_TYP"/>
    <property type="match status" value="10"/>
</dbReference>
<evidence type="ECO:0000256" key="5">
    <source>
        <dbReference type="ARBA" id="ARBA00022692"/>
    </source>
</evidence>
<keyword evidence="10" id="KW-0675">Receptor</keyword>
<reference evidence="12 13" key="1">
    <citation type="journal article" date="2021" name="Commun. Biol.">
        <title>The genome of Shorea leprosula (Dipterocarpaceae) highlights the ecological relevance of drought in aseasonal tropical rainforests.</title>
        <authorList>
            <person name="Ng K.K.S."/>
            <person name="Kobayashi M.J."/>
            <person name="Fawcett J.A."/>
            <person name="Hatakeyama M."/>
            <person name="Paape T."/>
            <person name="Ng C.H."/>
            <person name="Ang C.C."/>
            <person name="Tnah L.H."/>
            <person name="Lee C.T."/>
            <person name="Nishiyama T."/>
            <person name="Sese J."/>
            <person name="O'Brien M.J."/>
            <person name="Copetti D."/>
            <person name="Mohd Noor M.I."/>
            <person name="Ong R.C."/>
            <person name="Putra M."/>
            <person name="Sireger I.Z."/>
            <person name="Indrioko S."/>
            <person name="Kosugi Y."/>
            <person name="Izuno A."/>
            <person name="Isagi Y."/>
            <person name="Lee S.L."/>
            <person name="Shimizu K.K."/>
        </authorList>
    </citation>
    <scope>NUCLEOTIDE SEQUENCE [LARGE SCALE GENOMIC DNA]</scope>
    <source>
        <strain evidence="12">214</strain>
    </source>
</reference>
<accession>A0AAV5MK59</accession>
<dbReference type="InterPro" id="IPR001611">
    <property type="entry name" value="Leu-rich_rpt"/>
</dbReference>
<keyword evidence="8" id="KW-1133">Transmembrane helix</keyword>
<name>A0AAV5MK59_9ROSI</name>
<gene>
    <name evidence="12" type="ORF">SLEP1_g55931</name>
</gene>
<dbReference type="GO" id="GO:0005886">
    <property type="term" value="C:plasma membrane"/>
    <property type="evidence" value="ECO:0007669"/>
    <property type="project" value="UniProtKB-SubCell"/>
</dbReference>
<evidence type="ECO:0000313" key="13">
    <source>
        <dbReference type="Proteomes" id="UP001054252"/>
    </source>
</evidence>
<evidence type="ECO:0008006" key="14">
    <source>
        <dbReference type="Google" id="ProtNLM"/>
    </source>
</evidence>
<comment type="similarity">
    <text evidence="2">Belongs to the RLP family.</text>
</comment>
<dbReference type="EMBL" id="BPVZ01000288">
    <property type="protein sequence ID" value="GKV49166.1"/>
    <property type="molecule type" value="Genomic_DNA"/>
</dbReference>
<dbReference type="Pfam" id="PF00560">
    <property type="entry name" value="LRR_1"/>
    <property type="match status" value="7"/>
</dbReference>
<sequence>MSLVVPSSLLNLTSSLEHLSLGSCNLQGNFPSQVFQLPSLQLLDLSDNSHLGDVFGKMQKLTHLSLFNNSFEGEIPTSIFNLANLTYLRLSSNKLRGPLPRNISGLSFLQEFQMDNNFTTGHVPSWLFSLPSLSNLDLQNNRLTGPIDHIEMPNPILQEVYLSNNDINGSIPSSFFHLVNLTIVDLSSNNLGGTIAANMLSKLVNLRNLDLSNNSLLSLSKNNTAVNYSFPNLRSLKFSSCNIYNFPSFLRKAESLRELDISKNKIFGQIHKWEIEGMSLNTLDLSYNLLTGIDSFGFGNLETVDLRSNLLQGSLPILSTRDSIKQLFISENNLTGQIPSSYCNLTSLSVLDLANNSLGGKIPKCLGNLSDLFVLDLQMNKFHGTIPNSFVNGSELRTLNLNDNQLEGILPESLVNCSKLEILDVGNNNLNDTFPHWLGVLPLLKVLILRSNRFHGAINNSMLAFYFPQLRIIDVAQNDFMGLLPNNYFKILKGMRDVAPANELEYIGGEEQGFIRGRKLSQSFISFGSLSRDASFSPLTYNFSVKLGELNSLIVLNLSHNSLTGQIPSSLGKLAELESFDLSSNKLEGRIPEQLTNLTFLSVLNLSHNELVGHIPEGKQFSTFSNDSYIGNSGLCGFPLTKKCHNEEGPGAPPSQFDEDDDSTTLFEWKFALAGYGCGLVLGLSLGYIAFTTGKPWWVVKKVEKYQQKLIGSFSFEVFGGSLQKWGKITLSQIGTLSTITSSLGCILLLLDTWALVDATAEEMLINRGCQGEVPLTLNQQRMTIPSETNS</sequence>
<dbReference type="InterPro" id="IPR046956">
    <property type="entry name" value="RLP23-like"/>
</dbReference>
<keyword evidence="13" id="KW-1185">Reference proteome</keyword>
<dbReference type="PRINTS" id="PR00019">
    <property type="entry name" value="LEURICHRPT"/>
</dbReference>
<evidence type="ECO:0000256" key="8">
    <source>
        <dbReference type="ARBA" id="ARBA00022989"/>
    </source>
</evidence>
<keyword evidence="6" id="KW-0732">Signal</keyword>
<dbReference type="Pfam" id="PF13855">
    <property type="entry name" value="LRR_8"/>
    <property type="match status" value="2"/>
</dbReference>
<dbReference type="Gene3D" id="3.80.10.10">
    <property type="entry name" value="Ribonuclease Inhibitor"/>
    <property type="match status" value="2"/>
</dbReference>
<evidence type="ECO:0000256" key="3">
    <source>
        <dbReference type="ARBA" id="ARBA00022475"/>
    </source>
</evidence>
<evidence type="ECO:0000256" key="7">
    <source>
        <dbReference type="ARBA" id="ARBA00022737"/>
    </source>
</evidence>